<reference evidence="5" key="1">
    <citation type="submission" date="2018-05" db="EMBL/GenBank/DDBJ databases">
        <authorList>
            <person name="Cea G.-C."/>
            <person name="William W."/>
        </authorList>
    </citation>
    <scope>NUCLEOTIDE SEQUENCE [LARGE SCALE GENOMIC DNA]</scope>
    <source>
        <strain evidence="5">DB21MT 5</strain>
    </source>
</reference>
<dbReference type="RefSeq" id="WP_112715465.1">
    <property type="nucleotide sequence ID" value="NZ_LS483250.1"/>
</dbReference>
<dbReference type="PANTHER" id="PTHR43080:SF26">
    <property type="entry name" value="REGULATORY PROTEIN"/>
    <property type="match status" value="1"/>
</dbReference>
<evidence type="ECO:0000259" key="3">
    <source>
        <dbReference type="PROSITE" id="PS51371"/>
    </source>
</evidence>
<dbReference type="InterPro" id="IPR000644">
    <property type="entry name" value="CBS_dom"/>
</dbReference>
<evidence type="ECO:0000256" key="1">
    <source>
        <dbReference type="ARBA" id="ARBA00023122"/>
    </source>
</evidence>
<proteinExistence type="predicted"/>
<keyword evidence="1 2" id="KW-0129">CBS domain</keyword>
<dbReference type="InterPro" id="IPR046342">
    <property type="entry name" value="CBS_dom_sf"/>
</dbReference>
<dbReference type="OrthoDB" id="9790355at2"/>
<evidence type="ECO:0000256" key="2">
    <source>
        <dbReference type="PROSITE-ProRule" id="PRU00703"/>
    </source>
</evidence>
<dbReference type="Pfam" id="PF00571">
    <property type="entry name" value="CBS"/>
    <property type="match status" value="2"/>
</dbReference>
<evidence type="ECO:0000313" key="4">
    <source>
        <dbReference type="EMBL" id="SQD79033.1"/>
    </source>
</evidence>
<dbReference type="PROSITE" id="PS51371">
    <property type="entry name" value="CBS"/>
    <property type="match status" value="2"/>
</dbReference>
<gene>
    <name evidence="4" type="ORF">MORIYA_2557</name>
</gene>
<dbReference type="SMART" id="SM00116">
    <property type="entry name" value="CBS"/>
    <property type="match status" value="2"/>
</dbReference>
<sequence>MTMQRVMNKMKINVPSIPCGTSLVAVVDLFVKHQINAVPVVDLTNEVIGFVSESDCLQALISGSYHCDKPAIVNDVMSKNVVSVSPQDSIIDIAIRMTKDNLSVYPVVEGRQLVGIIRRGDILQVLAENNNQCSQVS</sequence>
<feature type="domain" description="CBS" evidence="3">
    <location>
        <begin position="7"/>
        <end position="69"/>
    </location>
</feature>
<dbReference type="Proteomes" id="UP000250163">
    <property type="component" value="Chromosome MORIYA"/>
</dbReference>
<dbReference type="PANTHER" id="PTHR43080">
    <property type="entry name" value="CBS DOMAIN-CONTAINING PROTEIN CBSX3, MITOCHONDRIAL"/>
    <property type="match status" value="1"/>
</dbReference>
<dbReference type="Gene3D" id="3.10.580.10">
    <property type="entry name" value="CBS-domain"/>
    <property type="match status" value="1"/>
</dbReference>
<name>A0A330LQL8_9GAMM</name>
<dbReference type="KEGG" id="mya:MORIYA_2557"/>
<dbReference type="AlphaFoldDB" id="A0A330LQL8"/>
<evidence type="ECO:0000313" key="5">
    <source>
        <dbReference type="Proteomes" id="UP000250163"/>
    </source>
</evidence>
<protein>
    <submittedName>
        <fullName evidence="4">CBS domain protein</fullName>
    </submittedName>
</protein>
<feature type="domain" description="CBS" evidence="3">
    <location>
        <begin position="77"/>
        <end position="132"/>
    </location>
</feature>
<keyword evidence="5" id="KW-1185">Reference proteome</keyword>
<dbReference type="InterPro" id="IPR051257">
    <property type="entry name" value="Diverse_CBS-Domain"/>
</dbReference>
<organism evidence="4 5">
    <name type="scientific">Moritella yayanosii</name>
    <dbReference type="NCBI Taxonomy" id="69539"/>
    <lineage>
        <taxon>Bacteria</taxon>
        <taxon>Pseudomonadati</taxon>
        <taxon>Pseudomonadota</taxon>
        <taxon>Gammaproteobacteria</taxon>
        <taxon>Alteromonadales</taxon>
        <taxon>Moritellaceae</taxon>
        <taxon>Moritella</taxon>
    </lineage>
</organism>
<accession>A0A330LQL8</accession>
<dbReference type="SUPFAM" id="SSF54631">
    <property type="entry name" value="CBS-domain pair"/>
    <property type="match status" value="1"/>
</dbReference>
<dbReference type="EMBL" id="LS483250">
    <property type="protein sequence ID" value="SQD79033.1"/>
    <property type="molecule type" value="Genomic_DNA"/>
</dbReference>